<evidence type="ECO:0000256" key="5">
    <source>
        <dbReference type="SAM" id="SignalP"/>
    </source>
</evidence>
<dbReference type="GO" id="GO:0004190">
    <property type="term" value="F:aspartic-type endopeptidase activity"/>
    <property type="evidence" value="ECO:0007669"/>
    <property type="project" value="InterPro"/>
</dbReference>
<evidence type="ECO:0000313" key="7">
    <source>
        <dbReference type="EMBL" id="KLO17181.1"/>
    </source>
</evidence>
<dbReference type="PANTHER" id="PTHR47966:SF74">
    <property type="entry name" value="AGR407CP"/>
    <property type="match status" value="1"/>
</dbReference>
<feature type="active site" evidence="2">
    <location>
        <position position="284"/>
    </location>
</feature>
<feature type="active site" evidence="2">
    <location>
        <position position="74"/>
    </location>
</feature>
<dbReference type="OrthoDB" id="771136at2759"/>
<organism evidence="7 8">
    <name type="scientific">Schizopora paradoxa</name>
    <dbReference type="NCBI Taxonomy" id="27342"/>
    <lineage>
        <taxon>Eukaryota</taxon>
        <taxon>Fungi</taxon>
        <taxon>Dikarya</taxon>
        <taxon>Basidiomycota</taxon>
        <taxon>Agaricomycotina</taxon>
        <taxon>Agaricomycetes</taxon>
        <taxon>Hymenochaetales</taxon>
        <taxon>Schizoporaceae</taxon>
        <taxon>Schizopora</taxon>
    </lineage>
</organism>
<feature type="chain" id="PRO_5005202532" evidence="5">
    <location>
        <begin position="20"/>
        <end position="558"/>
    </location>
</feature>
<dbReference type="GO" id="GO:0006508">
    <property type="term" value="P:proteolysis"/>
    <property type="evidence" value="ECO:0007669"/>
    <property type="project" value="UniProtKB-KW"/>
</dbReference>
<feature type="disulfide bond" evidence="3">
    <location>
        <begin position="87"/>
        <end position="92"/>
    </location>
</feature>
<dbReference type="Pfam" id="PF00026">
    <property type="entry name" value="Asp"/>
    <property type="match status" value="1"/>
</dbReference>
<dbReference type="InterPro" id="IPR034164">
    <property type="entry name" value="Pepsin-like_dom"/>
</dbReference>
<keyword evidence="4" id="KW-0472">Membrane</keyword>
<dbReference type="InterPro" id="IPR001461">
    <property type="entry name" value="Aspartic_peptidase_A1"/>
</dbReference>
<dbReference type="InterPro" id="IPR033121">
    <property type="entry name" value="PEPTIDASE_A1"/>
</dbReference>
<dbReference type="EMBL" id="KQ085907">
    <property type="protein sequence ID" value="KLO17181.1"/>
    <property type="molecule type" value="Genomic_DNA"/>
</dbReference>
<sequence length="558" mass="59246">MRYFLPLTVLGVILDGLLAAEARSVVVNLQQDVSQSHSLSRRAEGINQVAPASDSVSYYTLMSIGDIAFRIALDTGSSDLWLLSSDCLSSQCKSVPTYPLNFHSPSFGIINGNSTTFNLSFADTTVATGYLATENVQLSNFTIPDQIFGVVNNTNVTLNSQVSGLLGLGFPRLSEFSARVSTSLPFLNRLAQQGLMDYPLFGISLTRNMTGSLSLGAIDTSVVQNISLIEWHPVMPFSPFGAESNTSRYLQWAIPINALGVNGTSVAPQPTYPDIVGSSLALLDIGTNGIFGPYQDVSRMFDLIEGARLVDEQVGQWVIPCDTQVPMTFSFGHGNFTLQPTDYIIGPTTGEPSLCLAWPRASADVGDGIDWQLGTPFLRTVYSVFSFGISTKEPPMIGLYEINNSTTSNETISQISSFLASASPTITTTVPNSLLSTVTPTPVSYIFNTSVPASLGQIVASELGNSTYSPLLNGPTINASAIPAITPSPTLQTFIITDGTIVFTSTSVAATSSVALGRPPGVSGSKRLSSPPSVILGHLIGSLALLLFVTQNFLFVSV</sequence>
<reference evidence="7 8" key="1">
    <citation type="submission" date="2015-04" db="EMBL/GenBank/DDBJ databases">
        <title>Complete genome sequence of Schizopora paradoxa KUC8140, a cosmopolitan wood degrader in East Asia.</title>
        <authorList>
            <consortium name="DOE Joint Genome Institute"/>
            <person name="Min B."/>
            <person name="Park H."/>
            <person name="Jang Y."/>
            <person name="Kim J.-J."/>
            <person name="Kim K.H."/>
            <person name="Pangilinan J."/>
            <person name="Lipzen A."/>
            <person name="Riley R."/>
            <person name="Grigoriev I.V."/>
            <person name="Spatafora J.W."/>
            <person name="Choi I.-G."/>
        </authorList>
    </citation>
    <scope>NUCLEOTIDE SEQUENCE [LARGE SCALE GENOMIC DNA]</scope>
    <source>
        <strain evidence="7 8">KUC8140</strain>
    </source>
</reference>
<dbReference type="STRING" id="27342.A0A0H2SJ99"/>
<evidence type="ECO:0000256" key="4">
    <source>
        <dbReference type="SAM" id="Phobius"/>
    </source>
</evidence>
<dbReference type="CDD" id="cd05471">
    <property type="entry name" value="pepsin_like"/>
    <property type="match status" value="1"/>
</dbReference>
<dbReference type="Gene3D" id="2.40.70.10">
    <property type="entry name" value="Acid Proteases"/>
    <property type="match status" value="2"/>
</dbReference>
<dbReference type="AlphaFoldDB" id="A0A0H2SJ99"/>
<protein>
    <submittedName>
        <fullName evidence="7">Acid protease</fullName>
    </submittedName>
</protein>
<keyword evidence="5" id="KW-0732">Signal</keyword>
<keyword evidence="4" id="KW-0812">Transmembrane</keyword>
<name>A0A0H2SJ99_9AGAM</name>
<dbReference type="PANTHER" id="PTHR47966">
    <property type="entry name" value="BETA-SITE APP-CLEAVING ENZYME, ISOFORM A-RELATED"/>
    <property type="match status" value="1"/>
</dbReference>
<keyword evidence="7" id="KW-0378">Hydrolase</keyword>
<evidence type="ECO:0000259" key="6">
    <source>
        <dbReference type="PROSITE" id="PS51767"/>
    </source>
</evidence>
<dbReference type="Proteomes" id="UP000053477">
    <property type="component" value="Unassembled WGS sequence"/>
</dbReference>
<evidence type="ECO:0000256" key="1">
    <source>
        <dbReference type="ARBA" id="ARBA00007447"/>
    </source>
</evidence>
<accession>A0A0H2SJ99</accession>
<feature type="domain" description="Peptidase A1" evidence="6">
    <location>
        <begin position="58"/>
        <end position="400"/>
    </location>
</feature>
<proteinExistence type="inferred from homology"/>
<dbReference type="InParanoid" id="A0A0H2SJ99"/>
<evidence type="ECO:0000256" key="3">
    <source>
        <dbReference type="PIRSR" id="PIRSR601461-2"/>
    </source>
</evidence>
<keyword evidence="7" id="KW-0645">Protease</keyword>
<dbReference type="PRINTS" id="PR00792">
    <property type="entry name" value="PEPSIN"/>
</dbReference>
<keyword evidence="8" id="KW-1185">Reference proteome</keyword>
<comment type="similarity">
    <text evidence="1">Belongs to the peptidase A1 family.</text>
</comment>
<evidence type="ECO:0000313" key="8">
    <source>
        <dbReference type="Proteomes" id="UP000053477"/>
    </source>
</evidence>
<dbReference type="SUPFAM" id="SSF50630">
    <property type="entry name" value="Acid proteases"/>
    <property type="match status" value="1"/>
</dbReference>
<evidence type="ECO:0000256" key="2">
    <source>
        <dbReference type="PIRSR" id="PIRSR601461-1"/>
    </source>
</evidence>
<dbReference type="InterPro" id="IPR021109">
    <property type="entry name" value="Peptidase_aspartic_dom_sf"/>
</dbReference>
<keyword evidence="4" id="KW-1133">Transmembrane helix</keyword>
<dbReference type="PROSITE" id="PS51767">
    <property type="entry name" value="PEPTIDASE_A1"/>
    <property type="match status" value="1"/>
</dbReference>
<feature type="signal peptide" evidence="5">
    <location>
        <begin position="1"/>
        <end position="19"/>
    </location>
</feature>
<gene>
    <name evidence="7" type="ORF">SCHPADRAFT_900811</name>
</gene>
<keyword evidence="3" id="KW-1015">Disulfide bond</keyword>
<feature type="transmembrane region" description="Helical" evidence="4">
    <location>
        <begin position="535"/>
        <end position="556"/>
    </location>
</feature>